<keyword evidence="6" id="KW-0812">Transmembrane</keyword>
<dbReference type="SUPFAM" id="SSF58104">
    <property type="entry name" value="Methyl-accepting chemotaxis protein (MCP) signaling domain"/>
    <property type="match status" value="1"/>
</dbReference>
<dbReference type="InterPro" id="IPR029151">
    <property type="entry name" value="Sensor-like_sf"/>
</dbReference>
<protein>
    <submittedName>
        <fullName evidence="10">Methyl-accepting chemotaxis protein 4</fullName>
    </submittedName>
</protein>
<dbReference type="RefSeq" id="WP_146401768.1">
    <property type="nucleotide sequence ID" value="NZ_SJPJ01000001.1"/>
</dbReference>
<evidence type="ECO:0000313" key="10">
    <source>
        <dbReference type="EMBL" id="TWT84180.1"/>
    </source>
</evidence>
<keyword evidence="3 5" id="KW-0807">Transducer</keyword>
<keyword evidence="11" id="KW-1185">Reference proteome</keyword>
<evidence type="ECO:0000256" key="5">
    <source>
        <dbReference type="PROSITE-ProRule" id="PRU00284"/>
    </source>
</evidence>
<dbReference type="InterPro" id="IPR003660">
    <property type="entry name" value="HAMP_dom"/>
</dbReference>
<dbReference type="PROSITE" id="PS50192">
    <property type="entry name" value="T_SNARE"/>
    <property type="match status" value="1"/>
</dbReference>
<keyword evidence="2" id="KW-1003">Cell membrane</keyword>
<reference evidence="10 11" key="1">
    <citation type="submission" date="2019-02" db="EMBL/GenBank/DDBJ databases">
        <title>Deep-cultivation of Planctomycetes and their phenomic and genomic characterization uncovers novel biology.</title>
        <authorList>
            <person name="Wiegand S."/>
            <person name="Jogler M."/>
            <person name="Boedeker C."/>
            <person name="Pinto D."/>
            <person name="Vollmers J."/>
            <person name="Rivas-Marin E."/>
            <person name="Kohn T."/>
            <person name="Peeters S.H."/>
            <person name="Heuer A."/>
            <person name="Rast P."/>
            <person name="Oberbeckmann S."/>
            <person name="Bunk B."/>
            <person name="Jeske O."/>
            <person name="Meyerdierks A."/>
            <person name="Storesund J.E."/>
            <person name="Kallscheuer N."/>
            <person name="Luecker S."/>
            <person name="Lage O.M."/>
            <person name="Pohl T."/>
            <person name="Merkel B.J."/>
            <person name="Hornburger P."/>
            <person name="Mueller R.-W."/>
            <person name="Bruemmer F."/>
            <person name="Labrenz M."/>
            <person name="Spormann A.M."/>
            <person name="Op Den Camp H."/>
            <person name="Overmann J."/>
            <person name="Amann R."/>
            <person name="Jetten M.S.M."/>
            <person name="Mascher T."/>
            <person name="Medema M.H."/>
            <person name="Devos D.P."/>
            <person name="Kaster A.-K."/>
            <person name="Ovreas L."/>
            <person name="Rohde M."/>
            <person name="Galperin M.Y."/>
            <person name="Jogler C."/>
        </authorList>
    </citation>
    <scope>NUCLEOTIDE SEQUENCE [LARGE SCALE GENOMIC DNA]</scope>
    <source>
        <strain evidence="10 11">CA13</strain>
    </source>
</reference>
<comment type="caution">
    <text evidence="10">The sequence shown here is derived from an EMBL/GenBank/DDBJ whole genome shotgun (WGS) entry which is preliminary data.</text>
</comment>
<evidence type="ECO:0000256" key="6">
    <source>
        <dbReference type="SAM" id="Phobius"/>
    </source>
</evidence>
<evidence type="ECO:0000256" key="1">
    <source>
        <dbReference type="ARBA" id="ARBA00004429"/>
    </source>
</evidence>
<evidence type="ECO:0000313" key="11">
    <source>
        <dbReference type="Proteomes" id="UP000315010"/>
    </source>
</evidence>
<dbReference type="Gene3D" id="1.10.8.500">
    <property type="entry name" value="HAMP domain in histidine kinase"/>
    <property type="match status" value="1"/>
</dbReference>
<evidence type="ECO:0000256" key="4">
    <source>
        <dbReference type="ARBA" id="ARBA00029447"/>
    </source>
</evidence>
<dbReference type="Gene3D" id="1.10.287.950">
    <property type="entry name" value="Methyl-accepting chemotaxis protein"/>
    <property type="match status" value="1"/>
</dbReference>
<name>A0A5C5ZAE0_9BACT</name>
<dbReference type="Gene3D" id="3.30.450.20">
    <property type="entry name" value="PAS domain"/>
    <property type="match status" value="1"/>
</dbReference>
<dbReference type="Pfam" id="PF00015">
    <property type="entry name" value="MCPsignal"/>
    <property type="match status" value="1"/>
</dbReference>
<keyword evidence="2" id="KW-0997">Cell inner membrane</keyword>
<dbReference type="CDD" id="cd06225">
    <property type="entry name" value="HAMP"/>
    <property type="match status" value="1"/>
</dbReference>
<evidence type="ECO:0000259" key="8">
    <source>
        <dbReference type="PROSITE" id="PS50192"/>
    </source>
</evidence>
<accession>A0A5C5ZAE0</accession>
<dbReference type="GO" id="GO:0007165">
    <property type="term" value="P:signal transduction"/>
    <property type="evidence" value="ECO:0007669"/>
    <property type="project" value="UniProtKB-KW"/>
</dbReference>
<dbReference type="PROSITE" id="PS50885">
    <property type="entry name" value="HAMP"/>
    <property type="match status" value="1"/>
</dbReference>
<keyword evidence="6" id="KW-1133">Transmembrane helix</keyword>
<evidence type="ECO:0000256" key="2">
    <source>
        <dbReference type="ARBA" id="ARBA00022519"/>
    </source>
</evidence>
<dbReference type="Proteomes" id="UP000315010">
    <property type="component" value="Unassembled WGS sequence"/>
</dbReference>
<keyword evidence="6" id="KW-0472">Membrane</keyword>
<dbReference type="PANTHER" id="PTHR32089:SF112">
    <property type="entry name" value="LYSOZYME-LIKE PROTEIN-RELATED"/>
    <property type="match status" value="1"/>
</dbReference>
<dbReference type="SMART" id="SM00283">
    <property type="entry name" value="MA"/>
    <property type="match status" value="1"/>
</dbReference>
<evidence type="ECO:0000259" key="7">
    <source>
        <dbReference type="PROSITE" id="PS50111"/>
    </source>
</evidence>
<dbReference type="PANTHER" id="PTHR32089">
    <property type="entry name" value="METHYL-ACCEPTING CHEMOTAXIS PROTEIN MCPB"/>
    <property type="match status" value="1"/>
</dbReference>
<dbReference type="InterPro" id="IPR004089">
    <property type="entry name" value="MCPsignal_dom"/>
</dbReference>
<gene>
    <name evidence="10" type="primary">mcp4_4</name>
    <name evidence="10" type="ORF">CA13_56560</name>
</gene>
<organism evidence="10 11">
    <name type="scientific">Novipirellula herctigrandis</name>
    <dbReference type="NCBI Taxonomy" id="2527986"/>
    <lineage>
        <taxon>Bacteria</taxon>
        <taxon>Pseudomonadati</taxon>
        <taxon>Planctomycetota</taxon>
        <taxon>Planctomycetia</taxon>
        <taxon>Pirellulales</taxon>
        <taxon>Pirellulaceae</taxon>
        <taxon>Novipirellula</taxon>
    </lineage>
</organism>
<dbReference type="EMBL" id="SJPJ01000001">
    <property type="protein sequence ID" value="TWT84180.1"/>
    <property type="molecule type" value="Genomic_DNA"/>
</dbReference>
<dbReference type="Pfam" id="PF00672">
    <property type="entry name" value="HAMP"/>
    <property type="match status" value="1"/>
</dbReference>
<dbReference type="Pfam" id="PF17201">
    <property type="entry name" value="Cache_3-Cache_2"/>
    <property type="match status" value="1"/>
</dbReference>
<feature type="transmembrane region" description="Helical" evidence="6">
    <location>
        <begin position="7"/>
        <end position="28"/>
    </location>
</feature>
<comment type="similarity">
    <text evidence="4">Belongs to the methyl-accepting chemotaxis (MCP) protein family.</text>
</comment>
<feature type="transmembrane region" description="Helical" evidence="6">
    <location>
        <begin position="364"/>
        <end position="387"/>
    </location>
</feature>
<evidence type="ECO:0000259" key="9">
    <source>
        <dbReference type="PROSITE" id="PS50885"/>
    </source>
</evidence>
<sequence>MKIKTKIVAFAVSGTVAMAIGIVSLVYLKRSDCEAMLARSTQHQAQRECEKIVTDVYRMLEIQHQAVQSKLDADLSVARDKLSQYGVVSFLDETIQWEVVNQFTKEKKSCELAKLVLGDQWIGKNQSMESESPLVDDVQSLVGGTCTIFQRINDQGDMLRVCTNVRKTDGKRAIGTYIPAIGPDGTANSVVETVLNGDTFRGRAYVVDAWYSTVYEPIFDNNNKVVGVLYVGRKQEEMTNVRTAMQESIVGKTGHIFVVGGTGNERGKYILSKDGLRDGDDIWDSKDANGEFFIQNVVHNTLATDTAELAVERYEWKDEGQETHRQKIAACCYFEPWNWVVVASVYEDDFADTFNSVQNSLQSMIVWAIVGAVMLILALGISAHFFAKTINKPIESMTRSLREIADGRGDLTRRVSVATCDEIGEMASSFNLFMEHLQGIIGKITENSHLVAAASNQLTTTSMELSDGARTTTNRSAMVSASASDMSQEMNGIATSAEQMSMNVRAVAATMEQVTSSIDDIARNAEQSSSVTGNATALAASSQETIGQLHTAADEIGRVIEVIQDIAEQTNLLALNATIEAARAGEAGKGFAVVASEVKALAKQTTDSTNDIRTRIEYIQESTGKAVISISEISDVIEQVSSVSNKIASAVEEQNVATKDISRSVQETSCAVATVSKSVHRTAMSTGEITKNISEVDSSARDTAAGAEQTRQAGTELAQLSDVLKGLTEMFRV</sequence>
<dbReference type="SMART" id="SM00304">
    <property type="entry name" value="HAMP"/>
    <property type="match status" value="2"/>
</dbReference>
<evidence type="ECO:0000256" key="3">
    <source>
        <dbReference type="ARBA" id="ARBA00023224"/>
    </source>
</evidence>
<dbReference type="OrthoDB" id="9772755at2"/>
<dbReference type="InterPro" id="IPR033462">
    <property type="entry name" value="Cache_3-Cache_2"/>
</dbReference>
<feature type="domain" description="HAMP" evidence="9">
    <location>
        <begin position="388"/>
        <end position="442"/>
    </location>
</feature>
<proteinExistence type="inferred from homology"/>
<dbReference type="InterPro" id="IPR000727">
    <property type="entry name" value="T_SNARE_dom"/>
</dbReference>
<feature type="domain" description="Methyl-accepting transducer" evidence="7">
    <location>
        <begin position="475"/>
        <end position="697"/>
    </location>
</feature>
<dbReference type="GO" id="GO:0005886">
    <property type="term" value="C:plasma membrane"/>
    <property type="evidence" value="ECO:0007669"/>
    <property type="project" value="UniProtKB-SubCell"/>
</dbReference>
<dbReference type="PROSITE" id="PS50111">
    <property type="entry name" value="CHEMOTAXIS_TRANSDUC_2"/>
    <property type="match status" value="1"/>
</dbReference>
<comment type="subcellular location">
    <subcellularLocation>
        <location evidence="1">Cell inner membrane</location>
        <topology evidence="1">Multi-pass membrane protein</topology>
    </subcellularLocation>
</comment>
<dbReference type="SUPFAM" id="SSF103190">
    <property type="entry name" value="Sensory domain-like"/>
    <property type="match status" value="1"/>
</dbReference>
<feature type="domain" description="T-SNARE coiled-coil homology" evidence="8">
    <location>
        <begin position="629"/>
        <end position="682"/>
    </location>
</feature>
<dbReference type="AlphaFoldDB" id="A0A5C5ZAE0"/>